<dbReference type="GO" id="GO:0005737">
    <property type="term" value="C:cytoplasm"/>
    <property type="evidence" value="ECO:0007669"/>
    <property type="project" value="UniProtKB-SubCell"/>
</dbReference>
<feature type="binding site" evidence="11">
    <location>
        <position position="94"/>
    </location>
    <ligand>
        <name>S-adenosyl-L-methionine</name>
        <dbReference type="ChEBI" id="CHEBI:59789"/>
    </ligand>
</feature>
<dbReference type="STRING" id="1292034.OR37_02663"/>
<evidence type="ECO:0000256" key="12">
    <source>
        <dbReference type="PIRSR" id="PIRSR005461-1"/>
    </source>
</evidence>
<keyword evidence="1 11" id="KW-0698">rRNA processing</keyword>
<dbReference type="Gene3D" id="3.40.50.150">
    <property type="entry name" value="Vaccinia Virus protein VP39"/>
    <property type="match status" value="1"/>
</dbReference>
<evidence type="ECO:0000256" key="6">
    <source>
        <dbReference type="ARBA" id="ARBA00038861"/>
    </source>
</evidence>
<dbReference type="GO" id="GO:0008650">
    <property type="term" value="F:rRNA (uridine-2'-O-)-methyltransferase activity"/>
    <property type="evidence" value="ECO:0007669"/>
    <property type="project" value="UniProtKB-UniRule"/>
</dbReference>
<keyword evidence="4 11" id="KW-0949">S-adenosyl-L-methionine</keyword>
<evidence type="ECO:0000313" key="15">
    <source>
        <dbReference type="EMBL" id="ENZ81398.1"/>
    </source>
</evidence>
<evidence type="ECO:0000256" key="13">
    <source>
        <dbReference type="SAM" id="MobiDB-lite"/>
    </source>
</evidence>
<protein>
    <recommendedName>
        <fullName evidence="7 11">Ribosomal RNA large subunit methyltransferase E</fullName>
        <ecNumber evidence="6 11">2.1.1.166</ecNumber>
    </recommendedName>
    <alternativeName>
        <fullName evidence="9 11">23S rRNA Um2552 methyltransferase</fullName>
    </alternativeName>
    <alternativeName>
        <fullName evidence="8 11">rRNA (uridine-2'-O-)-methyltransferase</fullName>
    </alternativeName>
</protein>
<dbReference type="EC" id="2.1.1.166" evidence="6 11"/>
<evidence type="ECO:0000256" key="1">
    <source>
        <dbReference type="ARBA" id="ARBA00022552"/>
    </source>
</evidence>
<evidence type="ECO:0000313" key="16">
    <source>
        <dbReference type="Proteomes" id="UP000013063"/>
    </source>
</evidence>
<feature type="region of interest" description="Disordered" evidence="13">
    <location>
        <begin position="1"/>
        <end position="35"/>
    </location>
</feature>
<dbReference type="Pfam" id="PF01728">
    <property type="entry name" value="FtsJ"/>
    <property type="match status" value="1"/>
</dbReference>
<dbReference type="RefSeq" id="WP_004620642.1">
    <property type="nucleotide sequence ID" value="NZ_APMP01000017.1"/>
</dbReference>
<comment type="similarity">
    <text evidence="11">Belongs to the class I-like SAM-binding methyltransferase superfamily. RNA methyltransferase RlmE family.</text>
</comment>
<comment type="function">
    <text evidence="5 11">Specifically methylates the uridine in position 2552 of 23S rRNA at the 2'-O position of the ribose in the fully assembled 50S ribosomal subunit.</text>
</comment>
<keyword evidence="3 11" id="KW-0808">Transferase</keyword>
<proteinExistence type="inferred from homology"/>
<dbReference type="AlphaFoldDB" id="R0E7B2"/>
<dbReference type="SUPFAM" id="SSF53335">
    <property type="entry name" value="S-adenosyl-L-methionine-dependent methyltransferases"/>
    <property type="match status" value="1"/>
</dbReference>
<sequence length="238" mass="25805">MSDEEPPRKRMVKPPVGGTEGGRGKPARLKTAYGRTPSQQAWLERQINDPFSAKARALGYRSRAAFKISEIDEKFHFFRKGAKVIDLGCAPGGWLQIAVERGVTSLVGIDLLPVDPVAPAHLLEMDFTAPDAPAKLLALLGGEPDLVMSDMAPNTVGHRETDHLRIVGLIEIAAEFAIDVLKPGGAFVAKAFQGGETADVIARLKRHFDKVQHFKPKASRQDSSEVFLVATGFKGRGD</sequence>
<evidence type="ECO:0000256" key="2">
    <source>
        <dbReference type="ARBA" id="ARBA00022603"/>
    </source>
</evidence>
<dbReference type="PIRSF" id="PIRSF005461">
    <property type="entry name" value="23S_rRNA_mtase"/>
    <property type="match status" value="1"/>
</dbReference>
<dbReference type="InterPro" id="IPR002877">
    <property type="entry name" value="RNA_MeTrfase_FtsJ_dom"/>
</dbReference>
<feature type="active site" description="Proton acceptor" evidence="11 12">
    <location>
        <position position="190"/>
    </location>
</feature>
<dbReference type="Proteomes" id="UP000013063">
    <property type="component" value="Unassembled WGS sequence"/>
</dbReference>
<comment type="subcellular location">
    <subcellularLocation>
        <location evidence="11">Cytoplasm</location>
    </subcellularLocation>
</comment>
<feature type="binding site" evidence="11">
    <location>
        <position position="92"/>
    </location>
    <ligand>
        <name>S-adenosyl-L-methionine</name>
        <dbReference type="ChEBI" id="CHEBI:59789"/>
    </ligand>
</feature>
<keyword evidence="11" id="KW-0963">Cytoplasm</keyword>
<dbReference type="OrthoDB" id="9790080at2"/>
<comment type="caution">
    <text evidence="15">The sequence shown here is derived from an EMBL/GenBank/DDBJ whole genome shotgun (WGS) entry which is preliminary data.</text>
</comment>
<evidence type="ECO:0000256" key="7">
    <source>
        <dbReference type="ARBA" id="ARBA00041129"/>
    </source>
</evidence>
<dbReference type="HAMAP" id="MF_01547">
    <property type="entry name" value="RNA_methyltr_E"/>
    <property type="match status" value="1"/>
</dbReference>
<dbReference type="InterPro" id="IPR015507">
    <property type="entry name" value="rRNA-MeTfrase_E"/>
</dbReference>
<dbReference type="PATRIC" id="fig|1292034.3.peg.2640"/>
<comment type="catalytic activity">
    <reaction evidence="10 11">
        <text>uridine(2552) in 23S rRNA + S-adenosyl-L-methionine = 2'-O-methyluridine(2552) in 23S rRNA + S-adenosyl-L-homocysteine + H(+)</text>
        <dbReference type="Rhea" id="RHEA:42720"/>
        <dbReference type="Rhea" id="RHEA-COMP:10202"/>
        <dbReference type="Rhea" id="RHEA-COMP:10203"/>
        <dbReference type="ChEBI" id="CHEBI:15378"/>
        <dbReference type="ChEBI" id="CHEBI:57856"/>
        <dbReference type="ChEBI" id="CHEBI:59789"/>
        <dbReference type="ChEBI" id="CHEBI:65315"/>
        <dbReference type="ChEBI" id="CHEBI:74478"/>
        <dbReference type="EC" id="2.1.1.166"/>
    </reaction>
</comment>
<keyword evidence="2 11" id="KW-0489">Methyltransferase</keyword>
<dbReference type="PANTHER" id="PTHR10920:SF18">
    <property type="entry name" value="RRNA METHYLTRANSFERASE 2, MITOCHONDRIAL"/>
    <property type="match status" value="1"/>
</dbReference>
<feature type="binding site" evidence="11">
    <location>
        <position position="110"/>
    </location>
    <ligand>
        <name>S-adenosyl-L-methionine</name>
        <dbReference type="ChEBI" id="CHEBI:59789"/>
    </ligand>
</feature>
<evidence type="ECO:0000259" key="14">
    <source>
        <dbReference type="Pfam" id="PF01728"/>
    </source>
</evidence>
<evidence type="ECO:0000256" key="11">
    <source>
        <dbReference type="HAMAP-Rule" id="MF_01547"/>
    </source>
</evidence>
<evidence type="ECO:0000256" key="9">
    <source>
        <dbReference type="ARBA" id="ARBA00042745"/>
    </source>
</evidence>
<name>R0E7B2_CAUVI</name>
<evidence type="ECO:0000256" key="5">
    <source>
        <dbReference type="ARBA" id="ARBA00037569"/>
    </source>
</evidence>
<reference evidence="15 16" key="1">
    <citation type="journal article" date="2013" name="Genome Announc.">
        <title>Draft Genome Sequence for Caulobacter sp. Strain OR37, a Bacterium Tolerant to Heavy Metals.</title>
        <authorList>
            <person name="Utturkar S.M."/>
            <person name="Bollmann A."/>
            <person name="Brzoska R.M."/>
            <person name="Klingeman D.M."/>
            <person name="Epstein S.E."/>
            <person name="Palumbo A.V."/>
            <person name="Brown S.D."/>
        </authorList>
    </citation>
    <scope>NUCLEOTIDE SEQUENCE [LARGE SCALE GENOMIC DNA]</scope>
    <source>
        <strain evidence="15 16">OR37</strain>
    </source>
</reference>
<feature type="binding site" evidence="11">
    <location>
        <position position="150"/>
    </location>
    <ligand>
        <name>S-adenosyl-L-methionine</name>
        <dbReference type="ChEBI" id="CHEBI:59789"/>
    </ligand>
</feature>
<dbReference type="eggNOG" id="COG0293">
    <property type="taxonomic scope" value="Bacteria"/>
</dbReference>
<dbReference type="InterPro" id="IPR050082">
    <property type="entry name" value="RNA_methyltr_RlmE"/>
</dbReference>
<evidence type="ECO:0000256" key="8">
    <source>
        <dbReference type="ARBA" id="ARBA00041995"/>
    </source>
</evidence>
<keyword evidence="16" id="KW-1185">Reference proteome</keyword>
<feature type="binding site" evidence="11">
    <location>
        <position position="126"/>
    </location>
    <ligand>
        <name>S-adenosyl-L-methionine</name>
        <dbReference type="ChEBI" id="CHEBI:59789"/>
    </ligand>
</feature>
<dbReference type="PANTHER" id="PTHR10920">
    <property type="entry name" value="RIBOSOMAL RNA METHYLTRANSFERASE"/>
    <property type="match status" value="1"/>
</dbReference>
<evidence type="ECO:0000256" key="4">
    <source>
        <dbReference type="ARBA" id="ARBA00022691"/>
    </source>
</evidence>
<evidence type="ECO:0000256" key="3">
    <source>
        <dbReference type="ARBA" id="ARBA00022679"/>
    </source>
</evidence>
<dbReference type="EMBL" id="APMP01000017">
    <property type="protein sequence ID" value="ENZ81398.1"/>
    <property type="molecule type" value="Genomic_DNA"/>
</dbReference>
<organism evidence="15 16">
    <name type="scientific">Caulobacter vibrioides OR37</name>
    <dbReference type="NCBI Taxonomy" id="1292034"/>
    <lineage>
        <taxon>Bacteria</taxon>
        <taxon>Pseudomonadati</taxon>
        <taxon>Pseudomonadota</taxon>
        <taxon>Alphaproteobacteria</taxon>
        <taxon>Caulobacterales</taxon>
        <taxon>Caulobacteraceae</taxon>
        <taxon>Caulobacter</taxon>
    </lineage>
</organism>
<gene>
    <name evidence="11" type="primary">rlmE</name>
    <name evidence="11" type="synonym">ftsJ</name>
    <name evidence="11" type="synonym">rrmJ</name>
    <name evidence="15" type="ORF">OR37_02663</name>
</gene>
<accession>R0E7B2</accession>
<dbReference type="InterPro" id="IPR029063">
    <property type="entry name" value="SAM-dependent_MTases_sf"/>
</dbReference>
<evidence type="ECO:0000256" key="10">
    <source>
        <dbReference type="ARBA" id="ARBA00048970"/>
    </source>
</evidence>
<feature type="domain" description="Ribosomal RNA methyltransferase FtsJ" evidence="14">
    <location>
        <begin position="60"/>
        <end position="233"/>
    </location>
</feature>